<keyword evidence="2" id="KW-1185">Reference proteome</keyword>
<dbReference type="Proteomes" id="UP000242715">
    <property type="component" value="Unassembled WGS sequence"/>
</dbReference>
<sequence length="93" mass="10602">MGIGGGSFTHVRRLFVLGEQKQPYNYFCIVILRLKFGTFWVLFGVAAVMDQDESLGLVPMEKPNAKDKAKRKIVPPKYLDDFVVNQKILRKQG</sequence>
<dbReference type="AlphaFoldDB" id="A0A2Z6M6B0"/>
<dbReference type="EMBL" id="DF973360">
    <property type="protein sequence ID" value="GAU27666.1"/>
    <property type="molecule type" value="Genomic_DNA"/>
</dbReference>
<reference evidence="2" key="1">
    <citation type="journal article" date="2017" name="Front. Plant Sci.">
        <title>Climate Clever Clovers: New Paradigm to Reduce the Environmental Footprint of Ruminants by Breeding Low Methanogenic Forages Utilizing Haplotype Variation.</title>
        <authorList>
            <person name="Kaur P."/>
            <person name="Appels R."/>
            <person name="Bayer P.E."/>
            <person name="Keeble-Gagnere G."/>
            <person name="Wang J."/>
            <person name="Hirakawa H."/>
            <person name="Shirasawa K."/>
            <person name="Vercoe P."/>
            <person name="Stefanova K."/>
            <person name="Durmic Z."/>
            <person name="Nichols P."/>
            <person name="Revell C."/>
            <person name="Isobe S.N."/>
            <person name="Edwards D."/>
            <person name="Erskine W."/>
        </authorList>
    </citation>
    <scope>NUCLEOTIDE SEQUENCE [LARGE SCALE GENOMIC DNA]</scope>
    <source>
        <strain evidence="2">cv. Daliak</strain>
    </source>
</reference>
<evidence type="ECO:0000313" key="1">
    <source>
        <dbReference type="EMBL" id="GAU27666.1"/>
    </source>
</evidence>
<accession>A0A2Z6M6B0</accession>
<organism evidence="1 2">
    <name type="scientific">Trifolium subterraneum</name>
    <name type="common">Subterranean clover</name>
    <dbReference type="NCBI Taxonomy" id="3900"/>
    <lineage>
        <taxon>Eukaryota</taxon>
        <taxon>Viridiplantae</taxon>
        <taxon>Streptophyta</taxon>
        <taxon>Embryophyta</taxon>
        <taxon>Tracheophyta</taxon>
        <taxon>Spermatophyta</taxon>
        <taxon>Magnoliopsida</taxon>
        <taxon>eudicotyledons</taxon>
        <taxon>Gunneridae</taxon>
        <taxon>Pentapetalae</taxon>
        <taxon>rosids</taxon>
        <taxon>fabids</taxon>
        <taxon>Fabales</taxon>
        <taxon>Fabaceae</taxon>
        <taxon>Papilionoideae</taxon>
        <taxon>50 kb inversion clade</taxon>
        <taxon>NPAAA clade</taxon>
        <taxon>Hologalegina</taxon>
        <taxon>IRL clade</taxon>
        <taxon>Trifolieae</taxon>
        <taxon>Trifolium</taxon>
    </lineage>
</organism>
<name>A0A2Z6M6B0_TRISU</name>
<proteinExistence type="predicted"/>
<protein>
    <submittedName>
        <fullName evidence="1">Uncharacterized protein</fullName>
    </submittedName>
</protein>
<evidence type="ECO:0000313" key="2">
    <source>
        <dbReference type="Proteomes" id="UP000242715"/>
    </source>
</evidence>
<gene>
    <name evidence="1" type="ORF">TSUD_126120</name>
</gene>